<organism evidence="1 2">
    <name type="scientific">Aspergillus tanneri</name>
    <dbReference type="NCBI Taxonomy" id="1220188"/>
    <lineage>
        <taxon>Eukaryota</taxon>
        <taxon>Fungi</taxon>
        <taxon>Dikarya</taxon>
        <taxon>Ascomycota</taxon>
        <taxon>Pezizomycotina</taxon>
        <taxon>Eurotiomycetes</taxon>
        <taxon>Eurotiomycetidae</taxon>
        <taxon>Eurotiales</taxon>
        <taxon>Aspergillaceae</taxon>
        <taxon>Aspergillus</taxon>
        <taxon>Aspergillus subgen. Circumdati</taxon>
    </lineage>
</organism>
<evidence type="ECO:0000313" key="2">
    <source>
        <dbReference type="Proteomes" id="UP000308092"/>
    </source>
</evidence>
<name>A0A4V6RQV5_9EURO</name>
<sequence>MARGLLAVEVLDLSNVEPAEKARLSHAQGFGLNGGFKA</sequence>
<dbReference type="VEuPathDB" id="FungiDB:EYZ11_004465"/>
<dbReference type="AlphaFoldDB" id="A0A4V6RQV5"/>
<evidence type="ECO:0000313" key="1">
    <source>
        <dbReference type="EMBL" id="THC96044.1"/>
    </source>
</evidence>
<keyword evidence="2" id="KW-1185">Reference proteome</keyword>
<dbReference type="Proteomes" id="UP000308092">
    <property type="component" value="Unassembled WGS sequence"/>
</dbReference>
<gene>
    <name evidence="1" type="ORF">EYZ11_004465</name>
</gene>
<protein>
    <submittedName>
        <fullName evidence="1">Uncharacterized protein</fullName>
    </submittedName>
</protein>
<comment type="caution">
    <text evidence="1">The sequence shown here is derived from an EMBL/GenBank/DDBJ whole genome shotgun (WGS) entry which is preliminary data.</text>
</comment>
<proteinExistence type="predicted"/>
<reference evidence="1 2" key="1">
    <citation type="submission" date="2019-03" db="EMBL/GenBank/DDBJ databases">
        <title>The genome sequence of a newly discovered highly antifungal drug resistant Aspergillus species, Aspergillus tanneri NIH 1004.</title>
        <authorList>
            <person name="Mounaud S."/>
            <person name="Singh I."/>
            <person name="Joardar V."/>
            <person name="Pakala S."/>
            <person name="Pakala S."/>
            <person name="Venepally P."/>
            <person name="Hoover J."/>
            <person name="Nierman W."/>
            <person name="Chung J."/>
            <person name="Losada L."/>
        </authorList>
    </citation>
    <scope>NUCLEOTIDE SEQUENCE [LARGE SCALE GENOMIC DNA]</scope>
    <source>
        <strain evidence="1 2">NIH1004</strain>
    </source>
</reference>
<accession>A0A4V6RQV5</accession>
<dbReference type="EMBL" id="SOSA01000130">
    <property type="protein sequence ID" value="THC96044.1"/>
    <property type="molecule type" value="Genomic_DNA"/>
</dbReference>